<feature type="domain" description="Sodium/calcium exchanger membrane region" evidence="6">
    <location>
        <begin position="169"/>
        <end position="308"/>
    </location>
</feature>
<keyword evidence="2 5" id="KW-0812">Transmembrane</keyword>
<dbReference type="Gene3D" id="1.20.1420.30">
    <property type="entry name" value="NCX, central ion-binding region"/>
    <property type="match status" value="2"/>
</dbReference>
<sequence length="318" mass="32880">MAIAAVIAGLVVLTWSADRFVEGAAATARHLGMPPLSVGIVIIGFGTSAPELTVSVLSAAEGNPGLALGNAYGSNIANIALVTGLVALIGPLAVHRRVIRRELPLLGVATLASLWCLWDGTVSRLDGALLLLLLVLSLGYSLLRSGSQSSEEAVQAEEAAGQMSLQRGLVWTLIGLALLVASSRLLVWGAVYIASALGVSDLVIGLTVVAIGTSLPELASSISAVRKNQHDMVLGNMVGSNFFNTLAVVGLAGVVHPISVGSEVLIRDWPIMAALTLLLFVFCLSGRRINRPEGGVLLTIFIAYTGWLVYSVIGAASA</sequence>
<dbReference type="Proteomes" id="UP001589814">
    <property type="component" value="Unassembled WGS sequence"/>
</dbReference>
<evidence type="ECO:0000256" key="3">
    <source>
        <dbReference type="ARBA" id="ARBA00022989"/>
    </source>
</evidence>
<dbReference type="InterPro" id="IPR004481">
    <property type="entry name" value="K/Na/Ca-exchanger"/>
</dbReference>
<organism evidence="7 8">
    <name type="scientific">Kushneria aurantia</name>
    <dbReference type="NCBI Taxonomy" id="504092"/>
    <lineage>
        <taxon>Bacteria</taxon>
        <taxon>Pseudomonadati</taxon>
        <taxon>Pseudomonadota</taxon>
        <taxon>Gammaproteobacteria</taxon>
        <taxon>Oceanospirillales</taxon>
        <taxon>Halomonadaceae</taxon>
        <taxon>Kushneria</taxon>
    </lineage>
</organism>
<feature type="transmembrane region" description="Helical" evidence="5">
    <location>
        <begin position="168"/>
        <end position="186"/>
    </location>
</feature>
<evidence type="ECO:0000313" key="8">
    <source>
        <dbReference type="Proteomes" id="UP001589814"/>
    </source>
</evidence>
<evidence type="ECO:0000256" key="4">
    <source>
        <dbReference type="ARBA" id="ARBA00023136"/>
    </source>
</evidence>
<dbReference type="EMBL" id="JBHLVX010000041">
    <property type="protein sequence ID" value="MFC0268333.1"/>
    <property type="molecule type" value="Genomic_DNA"/>
</dbReference>
<proteinExistence type="predicted"/>
<dbReference type="NCBIfam" id="TIGR00367">
    <property type="entry name" value="calcium/sodium antiporter"/>
    <property type="match status" value="1"/>
</dbReference>
<dbReference type="InterPro" id="IPR004837">
    <property type="entry name" value="NaCa_Exmemb"/>
</dbReference>
<dbReference type="PANTHER" id="PTHR10846">
    <property type="entry name" value="SODIUM/POTASSIUM/CALCIUM EXCHANGER"/>
    <property type="match status" value="1"/>
</dbReference>
<keyword evidence="8" id="KW-1185">Reference proteome</keyword>
<feature type="transmembrane region" description="Helical" evidence="5">
    <location>
        <begin position="76"/>
        <end position="94"/>
    </location>
</feature>
<evidence type="ECO:0000256" key="1">
    <source>
        <dbReference type="ARBA" id="ARBA00004141"/>
    </source>
</evidence>
<name>A0ABV6G496_9GAMM</name>
<dbReference type="PANTHER" id="PTHR10846:SF8">
    <property type="entry name" value="INNER MEMBRANE PROTEIN YRBG"/>
    <property type="match status" value="1"/>
</dbReference>
<keyword evidence="3 5" id="KW-1133">Transmembrane helix</keyword>
<reference evidence="7 8" key="1">
    <citation type="submission" date="2024-09" db="EMBL/GenBank/DDBJ databases">
        <authorList>
            <person name="Sun Q."/>
            <person name="Mori K."/>
        </authorList>
    </citation>
    <scope>NUCLEOTIDE SEQUENCE [LARGE SCALE GENOMIC DNA]</scope>
    <source>
        <strain evidence="7 8">CCM 7415</strain>
    </source>
</reference>
<dbReference type="Pfam" id="PF01699">
    <property type="entry name" value="Na_Ca_ex"/>
    <property type="match status" value="2"/>
</dbReference>
<accession>A0ABV6G496</accession>
<feature type="transmembrane region" description="Helical" evidence="5">
    <location>
        <begin position="296"/>
        <end position="316"/>
    </location>
</feature>
<comment type="subcellular location">
    <subcellularLocation>
        <location evidence="1">Membrane</location>
        <topology evidence="1">Multi-pass membrane protein</topology>
    </subcellularLocation>
</comment>
<evidence type="ECO:0000259" key="6">
    <source>
        <dbReference type="Pfam" id="PF01699"/>
    </source>
</evidence>
<dbReference type="RefSeq" id="WP_019952698.1">
    <property type="nucleotide sequence ID" value="NZ_JBHLVX010000041.1"/>
</dbReference>
<feature type="domain" description="Sodium/calcium exchanger membrane region" evidence="6">
    <location>
        <begin position="2"/>
        <end position="142"/>
    </location>
</feature>
<feature type="transmembrane region" description="Helical" evidence="5">
    <location>
        <begin position="233"/>
        <end position="258"/>
    </location>
</feature>
<evidence type="ECO:0000256" key="5">
    <source>
        <dbReference type="SAM" id="Phobius"/>
    </source>
</evidence>
<gene>
    <name evidence="7" type="ORF">ACFFHW_10140</name>
</gene>
<keyword evidence="4 5" id="KW-0472">Membrane</keyword>
<comment type="caution">
    <text evidence="7">The sequence shown here is derived from an EMBL/GenBank/DDBJ whole genome shotgun (WGS) entry which is preliminary data.</text>
</comment>
<evidence type="ECO:0000313" key="7">
    <source>
        <dbReference type="EMBL" id="MFC0268333.1"/>
    </source>
</evidence>
<evidence type="ECO:0000256" key="2">
    <source>
        <dbReference type="ARBA" id="ARBA00022692"/>
    </source>
</evidence>
<dbReference type="InterPro" id="IPR044880">
    <property type="entry name" value="NCX_ion-bd_dom_sf"/>
</dbReference>
<feature type="transmembrane region" description="Helical" evidence="5">
    <location>
        <begin position="264"/>
        <end position="284"/>
    </location>
</feature>
<protein>
    <submittedName>
        <fullName evidence="7">Calcium/sodium antiporter</fullName>
    </submittedName>
</protein>